<evidence type="ECO:0000313" key="1">
    <source>
        <dbReference type="EMBL" id="RXJ72519.1"/>
    </source>
</evidence>
<gene>
    <name evidence="1" type="ORF">CS022_15135</name>
</gene>
<organism evidence="1 2">
    <name type="scientific">Veronia nyctiphanis</name>
    <dbReference type="NCBI Taxonomy" id="1278244"/>
    <lineage>
        <taxon>Bacteria</taxon>
        <taxon>Pseudomonadati</taxon>
        <taxon>Pseudomonadota</taxon>
        <taxon>Gammaproteobacteria</taxon>
        <taxon>Vibrionales</taxon>
        <taxon>Vibrionaceae</taxon>
        <taxon>Veronia</taxon>
    </lineage>
</organism>
<comment type="caution">
    <text evidence="1">The sequence shown here is derived from an EMBL/GenBank/DDBJ whole genome shotgun (WGS) entry which is preliminary data.</text>
</comment>
<keyword evidence="2" id="KW-1185">Reference proteome</keyword>
<sequence length="98" mass="10830">MDNRTDFTQSLEEAISSLVAEGKQPSVALVKSRLGVAVPMPLIITALQRWKKNGVVPKVEKVASEKSDSQRISELESKVYALEKQIAELETKIADKPH</sequence>
<dbReference type="SUPFAM" id="SSF161270">
    <property type="entry name" value="PspA lactotransferrin-binding region"/>
    <property type="match status" value="1"/>
</dbReference>
<protein>
    <recommendedName>
        <fullName evidence="3">KfrA N-terminal DNA-binding domain-containing protein</fullName>
    </recommendedName>
</protein>
<evidence type="ECO:0000313" key="2">
    <source>
        <dbReference type="Proteomes" id="UP000290287"/>
    </source>
</evidence>
<dbReference type="OrthoDB" id="6314559at2"/>
<dbReference type="Proteomes" id="UP000290287">
    <property type="component" value="Unassembled WGS sequence"/>
</dbReference>
<name>A0A4Q0YTN5_9GAMM</name>
<reference evidence="1 2" key="1">
    <citation type="submission" date="2017-10" db="EMBL/GenBank/DDBJ databases">
        <title>Nyctiphanis sp. nov., isolated from the stomach of the euphausiid Nyctiphanes simplex (Hansen, 1911) in the Gulf of California.</title>
        <authorList>
            <person name="Gomez-Gil B."/>
            <person name="Aguilar-Mendez M."/>
            <person name="Lopez-Cortes A."/>
            <person name="Gomez-Gutierrez J."/>
            <person name="Roque A."/>
            <person name="Lang E."/>
            <person name="Gonzalez-Castillo A."/>
        </authorList>
    </citation>
    <scope>NUCLEOTIDE SEQUENCE [LARGE SCALE GENOMIC DNA]</scope>
    <source>
        <strain evidence="1 2">CAIM 600</strain>
    </source>
</reference>
<dbReference type="EMBL" id="PEIB01000019">
    <property type="protein sequence ID" value="RXJ72519.1"/>
    <property type="molecule type" value="Genomic_DNA"/>
</dbReference>
<dbReference type="AlphaFoldDB" id="A0A4Q0YTN5"/>
<dbReference type="RefSeq" id="WP_129122983.1">
    <property type="nucleotide sequence ID" value="NZ_PEIB01000019.1"/>
</dbReference>
<evidence type="ECO:0008006" key="3">
    <source>
        <dbReference type="Google" id="ProtNLM"/>
    </source>
</evidence>
<proteinExistence type="predicted"/>
<accession>A0A4Q0YTN5</accession>